<keyword evidence="2" id="KW-1185">Reference proteome</keyword>
<protein>
    <submittedName>
        <fullName evidence="1">(salmon louse) hypothetical protein</fullName>
    </submittedName>
</protein>
<reference evidence="1" key="1">
    <citation type="submission" date="2021-02" db="EMBL/GenBank/DDBJ databases">
        <authorList>
            <person name="Bekaert M."/>
        </authorList>
    </citation>
    <scope>NUCLEOTIDE SEQUENCE</scope>
    <source>
        <strain evidence="1">IoA-00</strain>
    </source>
</reference>
<evidence type="ECO:0000313" key="2">
    <source>
        <dbReference type="Proteomes" id="UP000675881"/>
    </source>
</evidence>
<organism evidence="1 2">
    <name type="scientific">Lepeophtheirus salmonis</name>
    <name type="common">Salmon louse</name>
    <name type="synonym">Caligus salmonis</name>
    <dbReference type="NCBI Taxonomy" id="72036"/>
    <lineage>
        <taxon>Eukaryota</taxon>
        <taxon>Metazoa</taxon>
        <taxon>Ecdysozoa</taxon>
        <taxon>Arthropoda</taxon>
        <taxon>Crustacea</taxon>
        <taxon>Multicrustacea</taxon>
        <taxon>Hexanauplia</taxon>
        <taxon>Copepoda</taxon>
        <taxon>Siphonostomatoida</taxon>
        <taxon>Caligidae</taxon>
        <taxon>Lepeophtheirus</taxon>
    </lineage>
</organism>
<name>A0A7R8D1X5_LEPSM</name>
<dbReference type="InterPro" id="IPR036397">
    <property type="entry name" value="RNaseH_sf"/>
</dbReference>
<accession>A0A7R8D1X5</accession>
<dbReference type="AlphaFoldDB" id="A0A7R8D1X5"/>
<sequence length="142" mass="16040">MVLYSSNESDSDEPSNCKLAVLDFNKCLSALGECPTKSVDVLSTHLPGIYDSNILEGHFEPILARIKSSGTISSRKMVHRRSNMIFQHDGSPAHTAATTEPWLKNLNQRDRIDSLLSAPRHLKELEKNSNERVEKLWRLIKI</sequence>
<gene>
    <name evidence="1" type="ORF">LSAA_11732</name>
</gene>
<evidence type="ECO:0000313" key="1">
    <source>
        <dbReference type="EMBL" id="CAF2972383.1"/>
    </source>
</evidence>
<dbReference type="GO" id="GO:0003676">
    <property type="term" value="F:nucleic acid binding"/>
    <property type="evidence" value="ECO:0007669"/>
    <property type="project" value="InterPro"/>
</dbReference>
<proteinExistence type="predicted"/>
<dbReference type="Gene3D" id="3.30.420.10">
    <property type="entry name" value="Ribonuclease H-like superfamily/Ribonuclease H"/>
    <property type="match status" value="1"/>
</dbReference>
<dbReference type="EMBL" id="HG994585">
    <property type="protein sequence ID" value="CAF2972383.1"/>
    <property type="molecule type" value="Genomic_DNA"/>
</dbReference>
<dbReference type="Proteomes" id="UP000675881">
    <property type="component" value="Chromosome 6"/>
</dbReference>